<dbReference type="Proteomes" id="UP001055303">
    <property type="component" value="Unassembled WGS sequence"/>
</dbReference>
<feature type="region of interest" description="Disordered" evidence="1">
    <location>
        <begin position="79"/>
        <end position="130"/>
    </location>
</feature>
<dbReference type="SUPFAM" id="SSF56935">
    <property type="entry name" value="Porins"/>
    <property type="match status" value="1"/>
</dbReference>
<protein>
    <recommendedName>
        <fullName evidence="4">Outer membrane beta-barrel protein</fullName>
    </recommendedName>
</protein>
<proteinExistence type="predicted"/>
<organism evidence="2 3">
    <name type="scientific">Methylobacterium dankookense</name>
    <dbReference type="NCBI Taxonomy" id="560405"/>
    <lineage>
        <taxon>Bacteria</taxon>
        <taxon>Pseudomonadati</taxon>
        <taxon>Pseudomonadota</taxon>
        <taxon>Alphaproteobacteria</taxon>
        <taxon>Hyphomicrobiales</taxon>
        <taxon>Methylobacteriaceae</taxon>
        <taxon>Methylobacterium</taxon>
    </lineage>
</organism>
<dbReference type="Pfam" id="PF10082">
    <property type="entry name" value="BBP2_2"/>
    <property type="match status" value="1"/>
</dbReference>
<evidence type="ECO:0000256" key="1">
    <source>
        <dbReference type="SAM" id="MobiDB-lite"/>
    </source>
</evidence>
<evidence type="ECO:0000313" key="2">
    <source>
        <dbReference type="EMBL" id="GJD57744.1"/>
    </source>
</evidence>
<feature type="compositionally biased region" description="Low complexity" evidence="1">
    <location>
        <begin position="101"/>
        <end position="112"/>
    </location>
</feature>
<evidence type="ECO:0008006" key="4">
    <source>
        <dbReference type="Google" id="ProtNLM"/>
    </source>
</evidence>
<dbReference type="EMBL" id="BPQI01000118">
    <property type="protein sequence ID" value="GJD57744.1"/>
    <property type="molecule type" value="Genomic_DNA"/>
</dbReference>
<reference evidence="2" key="2">
    <citation type="submission" date="2021-08" db="EMBL/GenBank/DDBJ databases">
        <authorList>
            <person name="Tani A."/>
            <person name="Ola A."/>
            <person name="Ogura Y."/>
            <person name="Katsura K."/>
            <person name="Hayashi T."/>
        </authorList>
    </citation>
    <scope>NUCLEOTIDE SEQUENCE</scope>
    <source>
        <strain evidence="2">DSM 22415</strain>
    </source>
</reference>
<evidence type="ECO:0000313" key="3">
    <source>
        <dbReference type="Proteomes" id="UP001055303"/>
    </source>
</evidence>
<dbReference type="RefSeq" id="WP_238179286.1">
    <property type="nucleotide sequence ID" value="NZ_BPQI01000118.1"/>
</dbReference>
<keyword evidence="3" id="KW-1185">Reference proteome</keyword>
<accession>A0ABQ4RL13</accession>
<comment type="caution">
    <text evidence="2">The sequence shown here is derived from an EMBL/GenBank/DDBJ whole genome shotgun (WGS) entry which is preliminary data.</text>
</comment>
<gene>
    <name evidence="2" type="ORF">IFDJLNFL_3656</name>
</gene>
<reference evidence="2" key="1">
    <citation type="journal article" date="2021" name="Front. Microbiol.">
        <title>Comprehensive Comparative Genomics and Phenotyping of Methylobacterium Species.</title>
        <authorList>
            <person name="Alessa O."/>
            <person name="Ogura Y."/>
            <person name="Fujitani Y."/>
            <person name="Takami H."/>
            <person name="Hayashi T."/>
            <person name="Sahin N."/>
            <person name="Tani A."/>
        </authorList>
    </citation>
    <scope>NUCLEOTIDE SEQUENCE</scope>
    <source>
        <strain evidence="2">DSM 22415</strain>
    </source>
</reference>
<name>A0ABQ4RL13_9HYPH</name>
<dbReference type="InterPro" id="IPR018759">
    <property type="entry name" value="BBP2_2"/>
</dbReference>
<sequence>MRGITDAEEQRDVGRAGGPSLRAARLPALLPVFLPVLLPALLAAAPARAQLRPSDAGSGGLRYAGPADGAADEAAGLGLGLGRARPQPGGPDRRPLPPLSAPLSASAEADPPVEAGGLPSLRPRAPVLRPGGVGASAQALSALLKRRAAPPRRATLPTRRAVREIVQVPSPAARLTPVVQNPVSGVPLPQPLPSPILGLLTPGSLLANGLRRPIATDDAYAPLGIKLGSFTLLPAFTQSLGYDTNPDQLAARGAKGSVASRSEAELAFRSDWSASELAGELRGSYLEYPQNEAASRPNAVGAVRLRVDVNRDLRLDAEGRFLVDSQRTSSADLQASNATSRPLIASYGASLGATQAFNRLSVSLRGSVDRFTFEDAQLADGTRLVQSDRNQNQYGLRLRTAYELSPTITPFVDLLADTRIYDLARDASGLRRDSDGVGIAAGATFALARTVTGEISAGLQHRTYVDPSLRDINAPLLNAAVVWSVSPLTSVRLGAVTSVTETTVAGSSGAVTETASLEVQHDLLRNLSITLGGAYLQNSYQGVRISETGFSATARVDYRFTRWLTLRGTYLYQQIDSTVPSASFRDHTVLLGLRVNP</sequence>